<evidence type="ECO:0000313" key="10">
    <source>
        <dbReference type="EMBL" id="CAB4781642.1"/>
    </source>
</evidence>
<feature type="transmembrane region" description="Helical" evidence="7">
    <location>
        <begin position="292"/>
        <end position="316"/>
    </location>
</feature>
<dbReference type="PANTHER" id="PTHR43289:SF6">
    <property type="entry name" value="SERINE_THREONINE-PROTEIN KINASE NEKL-3"/>
    <property type="match status" value="1"/>
</dbReference>
<keyword evidence="5" id="KW-0418">Kinase</keyword>
<feature type="domain" description="PASTA" evidence="9">
    <location>
        <begin position="450"/>
        <end position="516"/>
    </location>
</feature>
<proteinExistence type="predicted"/>
<dbReference type="SMART" id="SM00220">
    <property type="entry name" value="S_TKc"/>
    <property type="match status" value="1"/>
</dbReference>
<dbReference type="PROSITE" id="PS50011">
    <property type="entry name" value="PROTEIN_KINASE_DOM"/>
    <property type="match status" value="1"/>
</dbReference>
<keyword evidence="3" id="KW-0677">Repeat</keyword>
<keyword evidence="7" id="KW-1133">Transmembrane helix</keyword>
<reference evidence="10" key="1">
    <citation type="submission" date="2020-05" db="EMBL/GenBank/DDBJ databases">
        <authorList>
            <person name="Chiriac C."/>
            <person name="Salcher M."/>
            <person name="Ghai R."/>
            <person name="Kavagutti S V."/>
        </authorList>
    </citation>
    <scope>NUCLEOTIDE SEQUENCE</scope>
</reference>
<dbReference type="PROSITE" id="PS00108">
    <property type="entry name" value="PROTEIN_KINASE_ST"/>
    <property type="match status" value="1"/>
</dbReference>
<dbReference type="InterPro" id="IPR017441">
    <property type="entry name" value="Protein_kinase_ATP_BS"/>
</dbReference>
<evidence type="ECO:0000256" key="5">
    <source>
        <dbReference type="ARBA" id="ARBA00022777"/>
    </source>
</evidence>
<dbReference type="AlphaFoldDB" id="A0A6J6W952"/>
<dbReference type="PROSITE" id="PS00107">
    <property type="entry name" value="PROTEIN_KINASE_ATP"/>
    <property type="match status" value="1"/>
</dbReference>
<dbReference type="Pfam" id="PF00069">
    <property type="entry name" value="Pkinase"/>
    <property type="match status" value="1"/>
</dbReference>
<dbReference type="PANTHER" id="PTHR43289">
    <property type="entry name" value="MITOGEN-ACTIVATED PROTEIN KINASE KINASE KINASE 20-RELATED"/>
    <property type="match status" value="1"/>
</dbReference>
<protein>
    <submittedName>
        <fullName evidence="10">Unannotated protein</fullName>
    </submittedName>
</protein>
<evidence type="ECO:0000256" key="2">
    <source>
        <dbReference type="ARBA" id="ARBA00022679"/>
    </source>
</evidence>
<dbReference type="PROSITE" id="PS51178">
    <property type="entry name" value="PASTA"/>
    <property type="match status" value="2"/>
</dbReference>
<dbReference type="FunFam" id="3.30.200.20:FF:000035">
    <property type="entry name" value="Serine/threonine protein kinase Stk1"/>
    <property type="match status" value="1"/>
</dbReference>
<dbReference type="Pfam" id="PF03793">
    <property type="entry name" value="PASTA"/>
    <property type="match status" value="3"/>
</dbReference>
<dbReference type="EMBL" id="CAEZZQ010000088">
    <property type="protein sequence ID" value="CAB4781642.1"/>
    <property type="molecule type" value="Genomic_DNA"/>
</dbReference>
<keyword evidence="7" id="KW-0472">Membrane</keyword>
<evidence type="ECO:0000256" key="7">
    <source>
        <dbReference type="SAM" id="Phobius"/>
    </source>
</evidence>
<evidence type="ECO:0000256" key="6">
    <source>
        <dbReference type="ARBA" id="ARBA00022840"/>
    </source>
</evidence>
<dbReference type="CDD" id="cd14014">
    <property type="entry name" value="STKc_PknB_like"/>
    <property type="match status" value="1"/>
</dbReference>
<dbReference type="GO" id="GO:0005524">
    <property type="term" value="F:ATP binding"/>
    <property type="evidence" value="ECO:0007669"/>
    <property type="project" value="UniProtKB-KW"/>
</dbReference>
<dbReference type="CDD" id="cd06577">
    <property type="entry name" value="PASTA_pknB"/>
    <property type="match status" value="3"/>
</dbReference>
<dbReference type="InterPro" id="IPR000719">
    <property type="entry name" value="Prot_kinase_dom"/>
</dbReference>
<dbReference type="Gene3D" id="3.30.200.20">
    <property type="entry name" value="Phosphorylase Kinase, domain 1"/>
    <property type="match status" value="1"/>
</dbReference>
<keyword evidence="7" id="KW-0812">Transmembrane</keyword>
<dbReference type="InterPro" id="IPR011009">
    <property type="entry name" value="Kinase-like_dom_sf"/>
</dbReference>
<dbReference type="InterPro" id="IPR008271">
    <property type="entry name" value="Ser/Thr_kinase_AS"/>
</dbReference>
<gene>
    <name evidence="10" type="ORF">UFOPK2894_01248</name>
</gene>
<dbReference type="InterPro" id="IPR005543">
    <property type="entry name" value="PASTA_dom"/>
</dbReference>
<dbReference type="GO" id="GO:0004674">
    <property type="term" value="F:protein serine/threonine kinase activity"/>
    <property type="evidence" value="ECO:0007669"/>
    <property type="project" value="UniProtKB-KW"/>
</dbReference>
<organism evidence="10">
    <name type="scientific">freshwater metagenome</name>
    <dbReference type="NCBI Taxonomy" id="449393"/>
    <lineage>
        <taxon>unclassified sequences</taxon>
        <taxon>metagenomes</taxon>
        <taxon>ecological metagenomes</taxon>
    </lineage>
</organism>
<dbReference type="FunFam" id="1.10.510.10:FF:000021">
    <property type="entry name" value="Serine/threonine protein kinase"/>
    <property type="match status" value="1"/>
</dbReference>
<feature type="domain" description="PASTA" evidence="9">
    <location>
        <begin position="319"/>
        <end position="383"/>
    </location>
</feature>
<evidence type="ECO:0000259" key="9">
    <source>
        <dbReference type="PROSITE" id="PS51178"/>
    </source>
</evidence>
<dbReference type="Gene3D" id="1.10.510.10">
    <property type="entry name" value="Transferase(Phosphotransferase) domain 1"/>
    <property type="match status" value="1"/>
</dbReference>
<keyword evidence="1" id="KW-0723">Serine/threonine-protein kinase</keyword>
<feature type="domain" description="Protein kinase" evidence="8">
    <location>
        <begin position="9"/>
        <end position="274"/>
    </location>
</feature>
<dbReference type="Gene3D" id="3.30.10.20">
    <property type="match status" value="3"/>
</dbReference>
<accession>A0A6J6W952</accession>
<evidence type="ECO:0000256" key="1">
    <source>
        <dbReference type="ARBA" id="ARBA00022527"/>
    </source>
</evidence>
<name>A0A6J6W952_9ZZZZ</name>
<evidence type="ECO:0000256" key="4">
    <source>
        <dbReference type="ARBA" id="ARBA00022741"/>
    </source>
</evidence>
<keyword evidence="6" id="KW-0067">ATP-binding</keyword>
<dbReference type="SUPFAM" id="SSF56112">
    <property type="entry name" value="Protein kinase-like (PK-like)"/>
    <property type="match status" value="1"/>
</dbReference>
<keyword evidence="2" id="KW-0808">Transferase</keyword>
<sequence length="526" mass="55914">MTRLLGARYEVQELIGAGGMADVYRGYDNRLHRVVAIKILRADLARDPSLQSRFRREAQAAARLNHPNIVSVYDTGEEQQEWGTLPYIVMEYVEGTTIRELLRQDVRPDYQESLRIVHSLLDALAYSHENGIVHRDIKPANIMVTAVGEIKVMDFGIARPLDDVTATVTHAWTVIGTAQYLSPEQARGEVADIRSDIYSAGCVLFELISGKPPFVGETPAAIAYHHVNSLVPQVQMPTSSTTSALNTVLQHALTKDAELRYQSAALMRDDVDALRSGGQIVAPAQPKSRRGWWITGIVTAGVLILGGGAVVLTGALSTSITTVVVSDLTGLTVDEARSSMPTLTFVIQRAADPRTPKDRVITSNPPAGTKVSSGSKVTLIISDGPGETTVPASLIGKTLEGARQLLLEAGLVISRTNPVDSEQPPGTVLAVRPTGGSSITAGSGVTLDIASGNVAVPDVLGLSEIDARTILIQAGFLPRIVDASDPNFGANTVLAQAPEPGVTKIVGTSVTMTVNRLTAPEPIPTP</sequence>
<keyword evidence="4" id="KW-0547">Nucleotide-binding</keyword>
<evidence type="ECO:0000256" key="3">
    <source>
        <dbReference type="ARBA" id="ARBA00022737"/>
    </source>
</evidence>
<evidence type="ECO:0000259" key="8">
    <source>
        <dbReference type="PROSITE" id="PS50011"/>
    </source>
</evidence>
<dbReference type="SMART" id="SM00740">
    <property type="entry name" value="PASTA"/>
    <property type="match status" value="3"/>
</dbReference>